<dbReference type="Gene3D" id="1.10.357.10">
    <property type="entry name" value="Tetracycline Repressor, domain 2"/>
    <property type="match status" value="1"/>
</dbReference>
<dbReference type="EMBL" id="ASQP01000210">
    <property type="protein sequence ID" value="OMI38719.1"/>
    <property type="molecule type" value="Genomic_DNA"/>
</dbReference>
<evidence type="ECO:0000256" key="1">
    <source>
        <dbReference type="ARBA" id="ARBA00023125"/>
    </source>
</evidence>
<dbReference type="PANTHER" id="PTHR30328:SF54">
    <property type="entry name" value="HTH-TYPE TRANSCRIPTIONAL REPRESSOR SCO4008"/>
    <property type="match status" value="1"/>
</dbReference>
<dbReference type="SUPFAM" id="SSF46689">
    <property type="entry name" value="Homeodomain-like"/>
    <property type="match status" value="1"/>
</dbReference>
<dbReference type="AlphaFoldDB" id="A0A1R1SL13"/>
<evidence type="ECO:0000256" key="3">
    <source>
        <dbReference type="SAM" id="MobiDB-lite"/>
    </source>
</evidence>
<gene>
    <name evidence="5" type="ORF">SPAR_14641</name>
</gene>
<dbReference type="GO" id="GO:0006355">
    <property type="term" value="P:regulation of DNA-templated transcription"/>
    <property type="evidence" value="ECO:0007669"/>
    <property type="project" value="UniProtKB-ARBA"/>
</dbReference>
<dbReference type="Proteomes" id="UP000186168">
    <property type="component" value="Unassembled WGS sequence"/>
</dbReference>
<keyword evidence="1 2" id="KW-0238">DNA-binding</keyword>
<reference evidence="5 6" key="1">
    <citation type="submission" date="2013-05" db="EMBL/GenBank/DDBJ databases">
        <title>Genome sequence of Streptomyces sparsogenes DSM 40356.</title>
        <authorList>
            <person name="Coyne S."/>
            <person name="Seebeck F.P."/>
        </authorList>
    </citation>
    <scope>NUCLEOTIDE SEQUENCE [LARGE SCALE GENOMIC DNA]</scope>
    <source>
        <strain evidence="5 6">DSM 40356</strain>
    </source>
</reference>
<sequence>MAQARDAEATKARIFAAATAEFAAHGIAGARIDRIAREAKANKQLIYAYFGDKAELFRQVIQHAMLDLAAAVPPDPEDPAGYLDRLMAYHAAHPELLRLMLWEGLEYGSGGSEVQREEERRASYAAKAAAFAAAQERGAIDGYLPPQHLVFVISALAGWPFAVSQFRRLLVGDTEEDAARLSESLHAAVRRLTGTEGSPSKGSQAEGPEHEGPEHEGPEDEGSEHEGPEPDGPHSQGS</sequence>
<name>A0A1R1SL13_9ACTN</name>
<feature type="region of interest" description="Disordered" evidence="3">
    <location>
        <begin position="191"/>
        <end position="238"/>
    </location>
</feature>
<dbReference type="InterPro" id="IPR036271">
    <property type="entry name" value="Tet_transcr_reg_TetR-rel_C_sf"/>
</dbReference>
<dbReference type="Pfam" id="PF17926">
    <property type="entry name" value="TetR_C_21"/>
    <property type="match status" value="1"/>
</dbReference>
<dbReference type="Pfam" id="PF00440">
    <property type="entry name" value="TetR_N"/>
    <property type="match status" value="1"/>
</dbReference>
<dbReference type="InterPro" id="IPR009057">
    <property type="entry name" value="Homeodomain-like_sf"/>
</dbReference>
<feature type="domain" description="HTH tetR-type" evidence="4">
    <location>
        <begin position="8"/>
        <end position="68"/>
    </location>
</feature>
<accession>A0A1R1SL13</accession>
<protein>
    <submittedName>
        <fullName evidence="5">TetR family regulatory protein</fullName>
    </submittedName>
</protein>
<organism evidence="5 6">
    <name type="scientific">Streptomyces sparsogenes DSM 40356</name>
    <dbReference type="NCBI Taxonomy" id="1331668"/>
    <lineage>
        <taxon>Bacteria</taxon>
        <taxon>Bacillati</taxon>
        <taxon>Actinomycetota</taxon>
        <taxon>Actinomycetes</taxon>
        <taxon>Kitasatosporales</taxon>
        <taxon>Streptomycetaceae</taxon>
        <taxon>Streptomyces</taxon>
    </lineage>
</organism>
<evidence type="ECO:0000256" key="2">
    <source>
        <dbReference type="PROSITE-ProRule" id="PRU00335"/>
    </source>
</evidence>
<evidence type="ECO:0000313" key="5">
    <source>
        <dbReference type="EMBL" id="OMI38719.1"/>
    </source>
</evidence>
<proteinExistence type="predicted"/>
<dbReference type="PANTHER" id="PTHR30328">
    <property type="entry name" value="TRANSCRIPTIONAL REPRESSOR"/>
    <property type="match status" value="1"/>
</dbReference>
<dbReference type="InterPro" id="IPR041467">
    <property type="entry name" value="Sco4008_C"/>
</dbReference>
<evidence type="ECO:0000313" key="6">
    <source>
        <dbReference type="Proteomes" id="UP000186168"/>
    </source>
</evidence>
<dbReference type="GO" id="GO:0003677">
    <property type="term" value="F:DNA binding"/>
    <property type="evidence" value="ECO:0007669"/>
    <property type="project" value="UniProtKB-UniRule"/>
</dbReference>
<dbReference type="InterPro" id="IPR050109">
    <property type="entry name" value="HTH-type_TetR-like_transc_reg"/>
</dbReference>
<feature type="compositionally biased region" description="Basic and acidic residues" evidence="3">
    <location>
        <begin position="207"/>
        <end position="216"/>
    </location>
</feature>
<dbReference type="InterPro" id="IPR001647">
    <property type="entry name" value="HTH_TetR"/>
</dbReference>
<dbReference type="PROSITE" id="PS50977">
    <property type="entry name" value="HTH_TETR_2"/>
    <property type="match status" value="1"/>
</dbReference>
<dbReference type="SUPFAM" id="SSF48498">
    <property type="entry name" value="Tetracyclin repressor-like, C-terminal domain"/>
    <property type="match status" value="1"/>
</dbReference>
<evidence type="ECO:0000259" key="4">
    <source>
        <dbReference type="PROSITE" id="PS50977"/>
    </source>
</evidence>
<comment type="caution">
    <text evidence="5">The sequence shown here is derived from an EMBL/GenBank/DDBJ whole genome shotgun (WGS) entry which is preliminary data.</text>
</comment>
<feature type="DNA-binding region" description="H-T-H motif" evidence="2">
    <location>
        <begin position="31"/>
        <end position="50"/>
    </location>
</feature>
<keyword evidence="6" id="KW-1185">Reference proteome</keyword>